<dbReference type="EMBL" id="PNHG01000014">
    <property type="protein sequence ID" value="PMC63863.1"/>
    <property type="molecule type" value="Genomic_DNA"/>
</dbReference>
<dbReference type="PROSITE" id="PS51257">
    <property type="entry name" value="PROKAR_LIPOPROTEIN"/>
    <property type="match status" value="1"/>
</dbReference>
<dbReference type="SUPFAM" id="SSF53807">
    <property type="entry name" value="Helical backbone' metal receptor"/>
    <property type="match status" value="1"/>
</dbReference>
<evidence type="ECO:0000313" key="8">
    <source>
        <dbReference type="Proteomes" id="UP000235836"/>
    </source>
</evidence>
<evidence type="ECO:0000259" key="6">
    <source>
        <dbReference type="PROSITE" id="PS50983"/>
    </source>
</evidence>
<dbReference type="PANTHER" id="PTHR30532">
    <property type="entry name" value="IRON III DICITRATE-BINDING PERIPLASMIC PROTEIN"/>
    <property type="match status" value="1"/>
</dbReference>
<comment type="similarity">
    <text evidence="2">Belongs to the bacterial solute-binding protein 8 family.</text>
</comment>
<evidence type="ECO:0000256" key="3">
    <source>
        <dbReference type="ARBA" id="ARBA00022448"/>
    </source>
</evidence>
<dbReference type="AlphaFoldDB" id="A0A2N6T3I8"/>
<reference evidence="7 8" key="1">
    <citation type="submission" date="2017-09" db="EMBL/GenBank/DDBJ databases">
        <title>Bacterial strain isolated from the female urinary microbiota.</title>
        <authorList>
            <person name="Thomas-White K."/>
            <person name="Kumar N."/>
            <person name="Forster S."/>
            <person name="Putonti C."/>
            <person name="Lawley T."/>
            <person name="Wolfe A.J."/>
        </authorList>
    </citation>
    <scope>NUCLEOTIDE SEQUENCE [LARGE SCALE GENOMIC DNA]</scope>
    <source>
        <strain evidence="7 8">UMB0792</strain>
    </source>
</reference>
<keyword evidence="4 5" id="KW-0732">Signal</keyword>
<dbReference type="InterPro" id="IPR051313">
    <property type="entry name" value="Bact_iron-sidero_bind"/>
</dbReference>
<gene>
    <name evidence="7" type="ORF">CJ203_08675</name>
</gene>
<dbReference type="Pfam" id="PF01497">
    <property type="entry name" value="Peripla_BP_2"/>
    <property type="match status" value="1"/>
</dbReference>
<name>A0A2N6T3I8_9CORY</name>
<dbReference type="Proteomes" id="UP000235836">
    <property type="component" value="Unassembled WGS sequence"/>
</dbReference>
<evidence type="ECO:0000256" key="2">
    <source>
        <dbReference type="ARBA" id="ARBA00008814"/>
    </source>
</evidence>
<dbReference type="GO" id="GO:0030288">
    <property type="term" value="C:outer membrane-bounded periplasmic space"/>
    <property type="evidence" value="ECO:0007669"/>
    <property type="project" value="TreeGrafter"/>
</dbReference>
<feature type="chain" id="PRO_5014717535" evidence="5">
    <location>
        <begin position="34"/>
        <end position="337"/>
    </location>
</feature>
<feature type="domain" description="Fe/B12 periplasmic-binding" evidence="6">
    <location>
        <begin position="67"/>
        <end position="337"/>
    </location>
</feature>
<comment type="caution">
    <text evidence="7">The sequence shown here is derived from an EMBL/GenBank/DDBJ whole genome shotgun (WGS) entry which is preliminary data.</text>
</comment>
<dbReference type="PROSITE" id="PS50983">
    <property type="entry name" value="FE_B12_PBP"/>
    <property type="match status" value="1"/>
</dbReference>
<comment type="subcellular location">
    <subcellularLocation>
        <location evidence="1">Cell envelope</location>
    </subcellularLocation>
</comment>
<dbReference type="InterPro" id="IPR002491">
    <property type="entry name" value="ABC_transptr_periplasmic_BD"/>
</dbReference>
<evidence type="ECO:0000256" key="5">
    <source>
        <dbReference type="SAM" id="SignalP"/>
    </source>
</evidence>
<dbReference type="Gene3D" id="3.40.50.1980">
    <property type="entry name" value="Nitrogenase molybdenum iron protein domain"/>
    <property type="match status" value="2"/>
</dbReference>
<proteinExistence type="inferred from homology"/>
<organism evidence="7 8">
    <name type="scientific">Corynebacterium tuscaniense</name>
    <dbReference type="NCBI Taxonomy" id="302449"/>
    <lineage>
        <taxon>Bacteria</taxon>
        <taxon>Bacillati</taxon>
        <taxon>Actinomycetota</taxon>
        <taxon>Actinomycetes</taxon>
        <taxon>Mycobacteriales</taxon>
        <taxon>Corynebacteriaceae</taxon>
        <taxon>Corynebacterium</taxon>
    </lineage>
</organism>
<evidence type="ECO:0000256" key="1">
    <source>
        <dbReference type="ARBA" id="ARBA00004196"/>
    </source>
</evidence>
<evidence type="ECO:0000313" key="7">
    <source>
        <dbReference type="EMBL" id="PMC63863.1"/>
    </source>
</evidence>
<dbReference type="RefSeq" id="WP_034665406.1">
    <property type="nucleotide sequence ID" value="NZ_PNHG01000014.1"/>
</dbReference>
<sequence>MSRKSWLAGRRPERAAVALFAAASLTLAGCAQTDDNAAKETSAAAEAKTVTIEDNEGTKEVPVNPTSVVALDNRSFEILDEWGVKPVAAARALVPETIPGIADDEDIVDIGNHREPNLEAIVAADPQVIVSGQRFTKYNEEIEKLVPDAVLVDLEPRKDQPLDEEFLRQVNALGKIFDKEEDAKKMADDFSKALERAREAYNKDWKVMAVNVSGGEIGYVAPKVGRTWGPLFDILGLTPALEVANASDDHKGDDISVEAIAEANPDWMLVLDRDAAIRTEDSAPAKQVLDDSEALKNVTAIKEGHIYIAPSDTYTNESIITYTEILNALADQWEAAA</sequence>
<dbReference type="GO" id="GO:1901678">
    <property type="term" value="P:iron coordination entity transport"/>
    <property type="evidence" value="ECO:0007669"/>
    <property type="project" value="UniProtKB-ARBA"/>
</dbReference>
<accession>A0A2N6T3I8</accession>
<evidence type="ECO:0000256" key="4">
    <source>
        <dbReference type="ARBA" id="ARBA00022729"/>
    </source>
</evidence>
<keyword evidence="3" id="KW-0813">Transport</keyword>
<dbReference type="PANTHER" id="PTHR30532:SF28">
    <property type="entry name" value="PETROBACTIN-BINDING PROTEIN YCLQ"/>
    <property type="match status" value="1"/>
</dbReference>
<feature type="signal peptide" evidence="5">
    <location>
        <begin position="1"/>
        <end position="33"/>
    </location>
</feature>
<protein>
    <submittedName>
        <fullName evidence="7">Iron ABC transporter substrate-binding protein</fullName>
    </submittedName>
</protein>
<keyword evidence="8" id="KW-1185">Reference proteome</keyword>